<dbReference type="CDD" id="cd02440">
    <property type="entry name" value="AdoMet_MTases"/>
    <property type="match status" value="1"/>
</dbReference>
<dbReference type="SUPFAM" id="SSF53335">
    <property type="entry name" value="S-adenosyl-L-methionine-dependent methyltransferases"/>
    <property type="match status" value="1"/>
</dbReference>
<organism evidence="1 2">
    <name type="scientific">Streptomyces humicola</name>
    <dbReference type="NCBI Taxonomy" id="2953240"/>
    <lineage>
        <taxon>Bacteria</taxon>
        <taxon>Bacillati</taxon>
        <taxon>Actinomycetota</taxon>
        <taxon>Actinomycetes</taxon>
        <taxon>Kitasatosporales</taxon>
        <taxon>Streptomycetaceae</taxon>
        <taxon>Streptomyces</taxon>
    </lineage>
</organism>
<protein>
    <submittedName>
        <fullName evidence="1">SAM-dependent methyltransferase</fullName>
    </submittedName>
</protein>
<dbReference type="GO" id="GO:0032259">
    <property type="term" value="P:methylation"/>
    <property type="evidence" value="ECO:0007669"/>
    <property type="project" value="UniProtKB-KW"/>
</dbReference>
<comment type="caution">
    <text evidence="1">The sequence shown here is derived from an EMBL/GenBank/DDBJ whole genome shotgun (WGS) entry which is preliminary data.</text>
</comment>
<name>A0ABT1PP81_9ACTN</name>
<accession>A0ABT1PP81</accession>
<dbReference type="PIRSF" id="PIRSF017393">
    <property type="entry name" value="MTase_SAV2177"/>
    <property type="match status" value="1"/>
</dbReference>
<proteinExistence type="predicted"/>
<reference evidence="1" key="1">
    <citation type="submission" date="2022-06" db="EMBL/GenBank/DDBJ databases">
        <title>Draft genome sequence of Streptomyces sp. RB6PN25 isolated from peat swamp forest in Thailand.</title>
        <authorList>
            <person name="Duangmal K."/>
            <person name="Klaysubun C."/>
        </authorList>
    </citation>
    <scope>NUCLEOTIDE SEQUENCE</scope>
    <source>
        <strain evidence="1">RB6PN25</strain>
    </source>
</reference>
<keyword evidence="1" id="KW-0489">Methyltransferase</keyword>
<dbReference type="Gene3D" id="3.40.50.150">
    <property type="entry name" value="Vaccinia Virus protein VP39"/>
    <property type="match status" value="1"/>
</dbReference>
<sequence>MGDQAGSGSAPGMIDSTVAHPARVYNAWLGGKDNYAVDREAAELAAAANPDIIPAVRANRAFLGRAVRQLAGEAGIRQFLDIGTGIPAADNTHEVAQGTAPTSRVVYVDNDPIVLTHARALLVSSPEGTTDYIHADLRDAEKILAAAERTLDLSQPVVLMLVAILQYIPDSDDPHGVTARLLDALAPGSHLVLSHPASDIGADEVAESMRVYNARAAKHSAATPRTKAEVSRFFDGTQLLDPGVVSLPEWRPDSQDDAGGRVPMWCGVGRKPSLA</sequence>
<evidence type="ECO:0000313" key="1">
    <source>
        <dbReference type="EMBL" id="MCQ4079481.1"/>
    </source>
</evidence>
<evidence type="ECO:0000313" key="2">
    <source>
        <dbReference type="Proteomes" id="UP001057702"/>
    </source>
</evidence>
<keyword evidence="1" id="KW-0808">Transferase</keyword>
<gene>
    <name evidence="1" type="ORF">NGB36_02405</name>
</gene>
<dbReference type="Pfam" id="PF04672">
    <property type="entry name" value="Methyltransf_19"/>
    <property type="match status" value="1"/>
</dbReference>
<dbReference type="InterPro" id="IPR006764">
    <property type="entry name" value="SAM_dep_MeTrfase_SAV2177_type"/>
</dbReference>
<keyword evidence="2" id="KW-1185">Reference proteome</keyword>
<dbReference type="InterPro" id="IPR029063">
    <property type="entry name" value="SAM-dependent_MTases_sf"/>
</dbReference>
<dbReference type="Proteomes" id="UP001057702">
    <property type="component" value="Unassembled WGS sequence"/>
</dbReference>
<dbReference type="GO" id="GO:0008168">
    <property type="term" value="F:methyltransferase activity"/>
    <property type="evidence" value="ECO:0007669"/>
    <property type="project" value="UniProtKB-KW"/>
</dbReference>
<dbReference type="RefSeq" id="WP_255918327.1">
    <property type="nucleotide sequence ID" value="NZ_JANFNG010000001.1"/>
</dbReference>
<dbReference type="EMBL" id="JANFNG010000001">
    <property type="protein sequence ID" value="MCQ4079481.1"/>
    <property type="molecule type" value="Genomic_DNA"/>
</dbReference>